<keyword evidence="2" id="KW-1185">Reference proteome</keyword>
<dbReference type="SUPFAM" id="SSF47616">
    <property type="entry name" value="GST C-terminal domain-like"/>
    <property type="match status" value="1"/>
</dbReference>
<dbReference type="Gene3D" id="1.20.1050.10">
    <property type="match status" value="1"/>
</dbReference>
<comment type="caution">
    <text evidence="1">The sequence shown here is derived from an EMBL/GenBank/DDBJ whole genome shotgun (WGS) entry which is preliminary data.</text>
</comment>
<dbReference type="InterPro" id="IPR036282">
    <property type="entry name" value="Glutathione-S-Trfase_C_sf"/>
</dbReference>
<reference evidence="1 2" key="1">
    <citation type="journal article" date="2023" name="Commun. Biol.">
        <title>Genome analysis of Parmales, the sister group of diatoms, reveals the evolutionary specialization of diatoms from phago-mixotrophs to photoautotrophs.</title>
        <authorList>
            <person name="Ban H."/>
            <person name="Sato S."/>
            <person name="Yoshikawa S."/>
            <person name="Yamada K."/>
            <person name="Nakamura Y."/>
            <person name="Ichinomiya M."/>
            <person name="Sato N."/>
            <person name="Blanc-Mathieu R."/>
            <person name="Endo H."/>
            <person name="Kuwata A."/>
            <person name="Ogata H."/>
        </authorList>
    </citation>
    <scope>NUCLEOTIDE SEQUENCE [LARGE SCALE GENOMIC DNA]</scope>
</reference>
<dbReference type="Proteomes" id="UP001165060">
    <property type="component" value="Unassembled WGS sequence"/>
</dbReference>
<evidence type="ECO:0000313" key="1">
    <source>
        <dbReference type="EMBL" id="GMI28894.1"/>
    </source>
</evidence>
<name>A0ABQ6MLT2_9STRA</name>
<dbReference type="CDD" id="cd00299">
    <property type="entry name" value="GST_C_family"/>
    <property type="match status" value="1"/>
</dbReference>
<gene>
    <name evidence="1" type="ORF">TeGR_g12093</name>
</gene>
<proteinExistence type="predicted"/>
<accession>A0ABQ6MLT2</accession>
<dbReference type="EMBL" id="BRYB01000379">
    <property type="protein sequence ID" value="GMI28894.1"/>
    <property type="molecule type" value="Genomic_DNA"/>
</dbReference>
<sequence>MPPSSLDPLPFPPPENTRQVTLANTQRPPLSYVNAIVKSFSSTPGPPPAPPTAARLVTVGISHYAEKVRWGLDIKRSDPAFDYVEDAHPPALASLFTTRLDPGCSATPIIELREGEKVSVMKDSTAILEHLCPFLYPEERLGEVREWEERLDRLLGTTSRVFAYEHMLAEEHKPLLVELATAGTSVVETQVFQLAINRNVLQKNMKRFMKIDAANATRSRAEIDVLYKEVSDRLATSPYLAGPTFTAADLTFAALSSPLLNVPEFGGLQPGFHRFPTQMQQAAAELRETPAGKHALRCYAEYRFATARGGKVEGSPSEGRLIAFRGGGRNLAGVRKLGVAGGLLALGLGAWLAS</sequence>
<protein>
    <recommendedName>
        <fullName evidence="3">Glutathione S-transferase</fullName>
    </recommendedName>
</protein>
<evidence type="ECO:0008006" key="3">
    <source>
        <dbReference type="Google" id="ProtNLM"/>
    </source>
</evidence>
<organism evidence="1 2">
    <name type="scientific">Tetraparma gracilis</name>
    <dbReference type="NCBI Taxonomy" id="2962635"/>
    <lineage>
        <taxon>Eukaryota</taxon>
        <taxon>Sar</taxon>
        <taxon>Stramenopiles</taxon>
        <taxon>Ochrophyta</taxon>
        <taxon>Bolidophyceae</taxon>
        <taxon>Parmales</taxon>
        <taxon>Triparmaceae</taxon>
        <taxon>Tetraparma</taxon>
    </lineage>
</organism>
<evidence type="ECO:0000313" key="2">
    <source>
        <dbReference type="Proteomes" id="UP001165060"/>
    </source>
</evidence>